<feature type="chain" id="PRO_5006628914" description="ABM domain-containing protein" evidence="1">
    <location>
        <begin position="26"/>
        <end position="162"/>
    </location>
</feature>
<gene>
    <name evidence="3" type="ORF">RUN1985_v1_220005</name>
</gene>
<feature type="domain" description="ABM" evidence="2">
    <location>
        <begin position="57"/>
        <end position="150"/>
    </location>
</feature>
<feature type="signal peptide" evidence="1">
    <location>
        <begin position="1"/>
        <end position="25"/>
    </location>
</feature>
<reference evidence="3" key="1">
    <citation type="submission" date="2015-10" db="EMBL/GenBank/DDBJ databases">
        <authorList>
            <person name="Gilbert D.G."/>
        </authorList>
    </citation>
    <scope>NUCLEOTIDE SEQUENCE</scope>
    <source>
        <strain evidence="3">Phyl III-seqv23</strain>
    </source>
</reference>
<dbReference type="Pfam" id="PF03992">
    <property type="entry name" value="ABM"/>
    <property type="match status" value="1"/>
</dbReference>
<protein>
    <recommendedName>
        <fullName evidence="2">ABM domain-containing protein</fullName>
    </recommendedName>
</protein>
<dbReference type="InterPro" id="IPR050744">
    <property type="entry name" value="AI-2_Isomerase_LsrG"/>
</dbReference>
<dbReference type="EMBL" id="LN899824">
    <property type="protein sequence ID" value="CUV28455.1"/>
    <property type="molecule type" value="Genomic_DNA"/>
</dbReference>
<evidence type="ECO:0000259" key="2">
    <source>
        <dbReference type="PROSITE" id="PS51725"/>
    </source>
</evidence>
<evidence type="ECO:0000256" key="1">
    <source>
        <dbReference type="SAM" id="SignalP"/>
    </source>
</evidence>
<dbReference type="PROSITE" id="PS51725">
    <property type="entry name" value="ABM"/>
    <property type="match status" value="1"/>
</dbReference>
<organism evidence="3">
    <name type="scientific">Ralstonia solanacearum</name>
    <name type="common">Pseudomonas solanacearum</name>
    <dbReference type="NCBI Taxonomy" id="305"/>
    <lineage>
        <taxon>Bacteria</taxon>
        <taxon>Pseudomonadati</taxon>
        <taxon>Pseudomonadota</taxon>
        <taxon>Betaproteobacteria</taxon>
        <taxon>Burkholderiales</taxon>
        <taxon>Burkholderiaceae</taxon>
        <taxon>Ralstonia</taxon>
        <taxon>Ralstonia solanacearum species complex</taxon>
    </lineage>
</organism>
<dbReference type="SUPFAM" id="SSF54909">
    <property type="entry name" value="Dimeric alpha+beta barrel"/>
    <property type="match status" value="1"/>
</dbReference>
<dbReference type="InterPro" id="IPR007138">
    <property type="entry name" value="ABM_dom"/>
</dbReference>
<sequence length="162" mass="18107">MFSPRATLRSIVLTLLACLVAQACAAQTTQQPAGNAAMQTLGLWTSAAGEQQPTAPYVRIAQLDVDPQRLAEFEAVLRESASTSVRVEPGVYTLYAVAFKDNPHRFLVFEMYKDEAAYKAHRETPHFRKFFETTQMMVTSRTFLDVNPVVLGAKAYWERSGQ</sequence>
<name>A0A0S4V1U5_RALSL</name>
<accession>A0A0S4V1U5</accession>
<proteinExistence type="predicted"/>
<keyword evidence="1" id="KW-0732">Signal</keyword>
<dbReference type="AlphaFoldDB" id="A0A0S4V1U5"/>
<dbReference type="InterPro" id="IPR011008">
    <property type="entry name" value="Dimeric_a/b-barrel"/>
</dbReference>
<dbReference type="PANTHER" id="PTHR33336">
    <property type="entry name" value="QUINOL MONOOXYGENASE YGIN-RELATED"/>
    <property type="match status" value="1"/>
</dbReference>
<dbReference type="GO" id="GO:0003824">
    <property type="term" value="F:catalytic activity"/>
    <property type="evidence" value="ECO:0007669"/>
    <property type="project" value="TreeGrafter"/>
</dbReference>
<evidence type="ECO:0000313" key="3">
    <source>
        <dbReference type="EMBL" id="CUV28455.1"/>
    </source>
</evidence>
<dbReference type="PROSITE" id="PS51257">
    <property type="entry name" value="PROKAR_LIPOPROTEIN"/>
    <property type="match status" value="1"/>
</dbReference>
<dbReference type="PANTHER" id="PTHR33336:SF3">
    <property type="entry name" value="ABM DOMAIN-CONTAINING PROTEIN"/>
    <property type="match status" value="1"/>
</dbReference>
<dbReference type="Gene3D" id="3.30.70.100">
    <property type="match status" value="1"/>
</dbReference>